<name>A0A370FGT0_9BURK</name>
<keyword evidence="4 5" id="KW-0472">Membrane</keyword>
<dbReference type="Gene3D" id="1.20.1250.20">
    <property type="entry name" value="MFS general substrate transporter like domains"/>
    <property type="match status" value="2"/>
</dbReference>
<dbReference type="InterPro" id="IPR011701">
    <property type="entry name" value="MFS"/>
</dbReference>
<dbReference type="GO" id="GO:0022857">
    <property type="term" value="F:transmembrane transporter activity"/>
    <property type="evidence" value="ECO:0007669"/>
    <property type="project" value="InterPro"/>
</dbReference>
<dbReference type="AlphaFoldDB" id="A0A370FGT0"/>
<dbReference type="InterPro" id="IPR036259">
    <property type="entry name" value="MFS_trans_sf"/>
</dbReference>
<dbReference type="OrthoDB" id="9810941at2"/>
<dbReference type="Proteomes" id="UP000255265">
    <property type="component" value="Unassembled WGS sequence"/>
</dbReference>
<comment type="subcellular location">
    <subcellularLocation>
        <location evidence="1">Membrane</location>
        <topology evidence="1">Multi-pass membrane protein</topology>
    </subcellularLocation>
</comment>
<feature type="transmembrane region" description="Helical" evidence="5">
    <location>
        <begin position="106"/>
        <end position="124"/>
    </location>
</feature>
<dbReference type="GO" id="GO:0016020">
    <property type="term" value="C:membrane"/>
    <property type="evidence" value="ECO:0007669"/>
    <property type="project" value="UniProtKB-SubCell"/>
</dbReference>
<proteinExistence type="predicted"/>
<reference evidence="6 7" key="1">
    <citation type="submission" date="2018-07" db="EMBL/GenBank/DDBJ databases">
        <title>Genomic Encyclopedia of Type Strains, Phase IV (KMG-IV): sequencing the most valuable type-strain genomes for metagenomic binning, comparative biology and taxonomic classification.</title>
        <authorList>
            <person name="Goeker M."/>
        </authorList>
    </citation>
    <scope>NUCLEOTIDE SEQUENCE [LARGE SCALE GENOMIC DNA]</scope>
    <source>
        <strain evidence="6 7">DSM 21352</strain>
    </source>
</reference>
<keyword evidence="7" id="KW-1185">Reference proteome</keyword>
<dbReference type="RefSeq" id="WP_114802594.1">
    <property type="nucleotide sequence ID" value="NZ_QQAV01000003.1"/>
</dbReference>
<feature type="transmembrane region" description="Helical" evidence="5">
    <location>
        <begin position="50"/>
        <end position="70"/>
    </location>
</feature>
<evidence type="ECO:0000313" key="6">
    <source>
        <dbReference type="EMBL" id="RDI25965.1"/>
    </source>
</evidence>
<feature type="transmembrane region" description="Helical" evidence="5">
    <location>
        <begin position="251"/>
        <end position="268"/>
    </location>
</feature>
<dbReference type="EMBL" id="QQAV01000003">
    <property type="protein sequence ID" value="RDI25965.1"/>
    <property type="molecule type" value="Genomic_DNA"/>
</dbReference>
<dbReference type="SUPFAM" id="SSF103473">
    <property type="entry name" value="MFS general substrate transporter"/>
    <property type="match status" value="1"/>
</dbReference>
<accession>A0A370FGT0</accession>
<keyword evidence="2 5" id="KW-0812">Transmembrane</keyword>
<feature type="transmembrane region" description="Helical" evidence="5">
    <location>
        <begin position="18"/>
        <end position="38"/>
    </location>
</feature>
<gene>
    <name evidence="6" type="ORF">DFR41_103121</name>
</gene>
<sequence length="392" mass="38900">MSAPPLIHPVARLPAARWAARTQFFCSGFIFATWGVHIPTVKAHYGIDEAVLGLAMLAAGAGALLGLARAGRWIGRHGANRIAGAAGCCYALLLALLLAMPGYAALLALLAVFGLLTSVFDVAINTEAAAIELAEGVPRMSGMHGMFSLGGMAGASSGAALLAAGWPPFTHLAVVAGAMALAIGVAATRMLPASHTASASADGGGGLRDAGGPLLVLGLLAALGLVAEGAMYDWSVLYLQQELGSPQQQAALAYASFSAAMAAARFGGDALRARVPSTRLLAGSALLAAASMTVGLLTHSPWVALAAFAGVGLGFANVVPLLFAAAARVPGVEPARGIAAVSAAAYLGFMAGPPVIGLIAGASSLTHALSVVVLFALALAMSAPLAARGAAR</sequence>
<dbReference type="PANTHER" id="PTHR23514">
    <property type="entry name" value="BYPASS OF STOP CODON PROTEIN 6"/>
    <property type="match status" value="1"/>
</dbReference>
<protein>
    <submittedName>
        <fullName evidence="6">Fucose permease</fullName>
    </submittedName>
</protein>
<feature type="transmembrane region" description="Helical" evidence="5">
    <location>
        <begin position="280"/>
        <end position="297"/>
    </location>
</feature>
<evidence type="ECO:0000256" key="5">
    <source>
        <dbReference type="SAM" id="Phobius"/>
    </source>
</evidence>
<feature type="transmembrane region" description="Helical" evidence="5">
    <location>
        <begin position="338"/>
        <end position="362"/>
    </location>
</feature>
<feature type="transmembrane region" description="Helical" evidence="5">
    <location>
        <begin position="303"/>
        <end position="326"/>
    </location>
</feature>
<feature type="transmembrane region" description="Helical" evidence="5">
    <location>
        <begin position="368"/>
        <end position="387"/>
    </location>
</feature>
<feature type="transmembrane region" description="Helical" evidence="5">
    <location>
        <begin position="82"/>
        <end position="100"/>
    </location>
</feature>
<dbReference type="PANTHER" id="PTHR23514:SF13">
    <property type="entry name" value="INNER MEMBRANE PROTEIN YBJJ"/>
    <property type="match status" value="1"/>
</dbReference>
<comment type="caution">
    <text evidence="6">The sequence shown here is derived from an EMBL/GenBank/DDBJ whole genome shotgun (WGS) entry which is preliminary data.</text>
</comment>
<keyword evidence="3 5" id="KW-1133">Transmembrane helix</keyword>
<dbReference type="InterPro" id="IPR051788">
    <property type="entry name" value="MFS_Transporter"/>
</dbReference>
<dbReference type="STRING" id="433924.NS331_13030"/>
<dbReference type="Pfam" id="PF07690">
    <property type="entry name" value="MFS_1"/>
    <property type="match status" value="1"/>
</dbReference>
<evidence type="ECO:0000256" key="3">
    <source>
        <dbReference type="ARBA" id="ARBA00022989"/>
    </source>
</evidence>
<feature type="transmembrane region" description="Helical" evidence="5">
    <location>
        <begin position="172"/>
        <end position="191"/>
    </location>
</feature>
<evidence type="ECO:0000256" key="4">
    <source>
        <dbReference type="ARBA" id="ARBA00023136"/>
    </source>
</evidence>
<feature type="transmembrane region" description="Helical" evidence="5">
    <location>
        <begin position="212"/>
        <end position="231"/>
    </location>
</feature>
<evidence type="ECO:0000313" key="7">
    <source>
        <dbReference type="Proteomes" id="UP000255265"/>
    </source>
</evidence>
<evidence type="ECO:0000256" key="2">
    <source>
        <dbReference type="ARBA" id="ARBA00022692"/>
    </source>
</evidence>
<organism evidence="6 7">
    <name type="scientific">Pseudacidovorax intermedius</name>
    <dbReference type="NCBI Taxonomy" id="433924"/>
    <lineage>
        <taxon>Bacteria</taxon>
        <taxon>Pseudomonadati</taxon>
        <taxon>Pseudomonadota</taxon>
        <taxon>Betaproteobacteria</taxon>
        <taxon>Burkholderiales</taxon>
        <taxon>Comamonadaceae</taxon>
        <taxon>Pseudacidovorax</taxon>
    </lineage>
</organism>
<feature type="transmembrane region" description="Helical" evidence="5">
    <location>
        <begin position="145"/>
        <end position="166"/>
    </location>
</feature>
<evidence type="ECO:0000256" key="1">
    <source>
        <dbReference type="ARBA" id="ARBA00004141"/>
    </source>
</evidence>